<comment type="similarity">
    <text evidence="2 10">Belongs to the ketopantoate reductase family.</text>
</comment>
<name>A0ABU3Q6N2_9SPHN</name>
<evidence type="ECO:0000313" key="14">
    <source>
        <dbReference type="Proteomes" id="UP001259572"/>
    </source>
</evidence>
<comment type="caution">
    <text evidence="13">The sequence shown here is derived from an EMBL/GenBank/DDBJ whole genome shotgun (WGS) entry which is preliminary data.</text>
</comment>
<keyword evidence="7 10" id="KW-0560">Oxidoreductase</keyword>
<sequence>MGETPKIVILGAGSIGGFIGGAWHLAGADVSLIGRDPLVRSIGQHGLILSDLDGWKRRIPAGELPMTTKPAALAKADIVALCVKSNVTEAAAKQIATHAKRKPMVISFQNGLGNVDVLKRKLPKLEIVQAVIPFNIAYLGEGRWHKGVAGDILIEDRPATRALAAGLGNGPARLDPTGDIIAVAWGKLLINLNNAINALSGRTLLEELADRDYRRVWAASMMETLDLLKAAGIAPAKLGPVPPGLLPHAIGSPDIVFKNIFLRIQKIDPRARSSMYDDLAAGRATEAEHLNGEVVRLAARLGRKAPVNSALLALIKQAEAGVERRWSGAELRRHVLEGGQAAPLFGY</sequence>
<feature type="domain" description="Ketopantoate reductase C-terminal" evidence="12">
    <location>
        <begin position="179"/>
        <end position="318"/>
    </location>
</feature>
<evidence type="ECO:0000313" key="13">
    <source>
        <dbReference type="EMBL" id="MDT9599069.1"/>
    </source>
</evidence>
<proteinExistence type="inferred from homology"/>
<dbReference type="Pfam" id="PF08546">
    <property type="entry name" value="ApbA_C"/>
    <property type="match status" value="1"/>
</dbReference>
<dbReference type="EC" id="1.1.1.169" evidence="3 10"/>
<dbReference type="SUPFAM" id="SSF48179">
    <property type="entry name" value="6-phosphogluconate dehydrogenase C-terminal domain-like"/>
    <property type="match status" value="1"/>
</dbReference>
<dbReference type="InterPro" id="IPR013752">
    <property type="entry name" value="KPA_reductase"/>
</dbReference>
<reference evidence="13 14" key="1">
    <citation type="submission" date="2023-05" db="EMBL/GenBank/DDBJ databases">
        <authorList>
            <person name="Guo Y."/>
        </authorList>
    </citation>
    <scope>NUCLEOTIDE SEQUENCE [LARGE SCALE GENOMIC DNA]</scope>
    <source>
        <strain evidence="13 14">GR2756</strain>
    </source>
</reference>
<dbReference type="InterPro" id="IPR036291">
    <property type="entry name" value="NAD(P)-bd_dom_sf"/>
</dbReference>
<dbReference type="Proteomes" id="UP001259572">
    <property type="component" value="Unassembled WGS sequence"/>
</dbReference>
<comment type="pathway">
    <text evidence="1 10">Cofactor biosynthesis; (R)-pantothenate biosynthesis; (R)-pantoate from 3-methyl-2-oxobutanoate: step 2/2.</text>
</comment>
<dbReference type="InterPro" id="IPR013332">
    <property type="entry name" value="KPR_N"/>
</dbReference>
<evidence type="ECO:0000256" key="2">
    <source>
        <dbReference type="ARBA" id="ARBA00007870"/>
    </source>
</evidence>
<keyword evidence="5 10" id="KW-0566">Pantothenate biosynthesis</keyword>
<dbReference type="Gene3D" id="3.40.50.720">
    <property type="entry name" value="NAD(P)-binding Rossmann-like Domain"/>
    <property type="match status" value="1"/>
</dbReference>
<evidence type="ECO:0000259" key="11">
    <source>
        <dbReference type="Pfam" id="PF02558"/>
    </source>
</evidence>
<keyword evidence="6 10" id="KW-0521">NADP</keyword>
<organism evidence="13 14">
    <name type="scientific">Sphingosinicella rhizophila</name>
    <dbReference type="NCBI Taxonomy" id="3050082"/>
    <lineage>
        <taxon>Bacteria</taxon>
        <taxon>Pseudomonadati</taxon>
        <taxon>Pseudomonadota</taxon>
        <taxon>Alphaproteobacteria</taxon>
        <taxon>Sphingomonadales</taxon>
        <taxon>Sphingosinicellaceae</taxon>
        <taxon>Sphingosinicella</taxon>
    </lineage>
</organism>
<dbReference type="GO" id="GO:0008677">
    <property type="term" value="F:2-dehydropantoate 2-reductase activity"/>
    <property type="evidence" value="ECO:0007669"/>
    <property type="project" value="UniProtKB-EC"/>
</dbReference>
<evidence type="ECO:0000256" key="8">
    <source>
        <dbReference type="ARBA" id="ARBA00032024"/>
    </source>
</evidence>
<dbReference type="Pfam" id="PF02558">
    <property type="entry name" value="ApbA"/>
    <property type="match status" value="1"/>
</dbReference>
<dbReference type="InterPro" id="IPR013328">
    <property type="entry name" value="6PGD_dom2"/>
</dbReference>
<dbReference type="NCBIfam" id="NF006083">
    <property type="entry name" value="PRK08229.1"/>
    <property type="match status" value="1"/>
</dbReference>
<evidence type="ECO:0000256" key="3">
    <source>
        <dbReference type="ARBA" id="ARBA00013014"/>
    </source>
</evidence>
<accession>A0ABU3Q6N2</accession>
<comment type="function">
    <text evidence="10">Catalyzes the NADPH-dependent reduction of ketopantoate into pantoic acid.</text>
</comment>
<dbReference type="NCBIfam" id="TIGR00745">
    <property type="entry name" value="apbA_panE"/>
    <property type="match status" value="1"/>
</dbReference>
<keyword evidence="14" id="KW-1185">Reference proteome</keyword>
<gene>
    <name evidence="13" type="ORF">RQX22_08915</name>
</gene>
<evidence type="ECO:0000259" key="12">
    <source>
        <dbReference type="Pfam" id="PF08546"/>
    </source>
</evidence>
<dbReference type="SUPFAM" id="SSF51735">
    <property type="entry name" value="NAD(P)-binding Rossmann-fold domains"/>
    <property type="match status" value="1"/>
</dbReference>
<dbReference type="EMBL" id="JAVUPU010000004">
    <property type="protein sequence ID" value="MDT9599069.1"/>
    <property type="molecule type" value="Genomic_DNA"/>
</dbReference>
<protein>
    <recommendedName>
        <fullName evidence="4 10">2-dehydropantoate 2-reductase</fullName>
        <ecNumber evidence="3 10">1.1.1.169</ecNumber>
    </recommendedName>
    <alternativeName>
        <fullName evidence="8 10">Ketopantoate reductase</fullName>
    </alternativeName>
</protein>
<evidence type="ECO:0000256" key="7">
    <source>
        <dbReference type="ARBA" id="ARBA00023002"/>
    </source>
</evidence>
<dbReference type="InterPro" id="IPR050838">
    <property type="entry name" value="Ketopantoate_reductase"/>
</dbReference>
<dbReference type="InterPro" id="IPR008927">
    <property type="entry name" value="6-PGluconate_DH-like_C_sf"/>
</dbReference>
<dbReference type="RefSeq" id="WP_315725684.1">
    <property type="nucleotide sequence ID" value="NZ_JAVUPU010000004.1"/>
</dbReference>
<feature type="domain" description="Ketopantoate reductase N-terminal" evidence="11">
    <location>
        <begin position="7"/>
        <end position="155"/>
    </location>
</feature>
<evidence type="ECO:0000256" key="5">
    <source>
        <dbReference type="ARBA" id="ARBA00022655"/>
    </source>
</evidence>
<dbReference type="PANTHER" id="PTHR43765:SF2">
    <property type="entry name" value="2-DEHYDROPANTOATE 2-REDUCTASE"/>
    <property type="match status" value="1"/>
</dbReference>
<dbReference type="Gene3D" id="1.10.1040.10">
    <property type="entry name" value="N-(1-d-carboxylethyl)-l-norvaline Dehydrogenase, domain 2"/>
    <property type="match status" value="1"/>
</dbReference>
<evidence type="ECO:0000256" key="9">
    <source>
        <dbReference type="ARBA" id="ARBA00048793"/>
    </source>
</evidence>
<evidence type="ECO:0000256" key="4">
    <source>
        <dbReference type="ARBA" id="ARBA00019465"/>
    </source>
</evidence>
<evidence type="ECO:0000256" key="1">
    <source>
        <dbReference type="ARBA" id="ARBA00004994"/>
    </source>
</evidence>
<evidence type="ECO:0000256" key="10">
    <source>
        <dbReference type="RuleBase" id="RU362068"/>
    </source>
</evidence>
<dbReference type="PANTHER" id="PTHR43765">
    <property type="entry name" value="2-DEHYDROPANTOATE 2-REDUCTASE-RELATED"/>
    <property type="match status" value="1"/>
</dbReference>
<dbReference type="InterPro" id="IPR003710">
    <property type="entry name" value="ApbA"/>
</dbReference>
<comment type="catalytic activity">
    <reaction evidence="9 10">
        <text>(R)-pantoate + NADP(+) = 2-dehydropantoate + NADPH + H(+)</text>
        <dbReference type="Rhea" id="RHEA:16233"/>
        <dbReference type="ChEBI" id="CHEBI:11561"/>
        <dbReference type="ChEBI" id="CHEBI:15378"/>
        <dbReference type="ChEBI" id="CHEBI:15980"/>
        <dbReference type="ChEBI" id="CHEBI:57783"/>
        <dbReference type="ChEBI" id="CHEBI:58349"/>
        <dbReference type="EC" id="1.1.1.169"/>
    </reaction>
</comment>
<evidence type="ECO:0000256" key="6">
    <source>
        <dbReference type="ARBA" id="ARBA00022857"/>
    </source>
</evidence>